<dbReference type="Proteomes" id="UP000240912">
    <property type="component" value="Unassembled WGS sequence"/>
</dbReference>
<keyword evidence="2" id="KW-1185">Reference proteome</keyword>
<gene>
    <name evidence="1" type="ORF">C7T94_14110</name>
</gene>
<dbReference type="OrthoDB" id="662785at2"/>
<accession>A0A2T3HMK3</accession>
<name>A0A2T3HMK3_9SPHI</name>
<sequence>MKNLKNCLMLVATALLLASCKKNGEIEDKRNVLAVTFNILSVGNTGLEARIDTFKIDIPVGRFDYSDAYALAGNKKGAKLTITEKGTGKLVMEKELKKADGRAFISFFYMNGAIGTVPIVPPVEPGKIKITYMFMPVKTNYAEPVDIVLGKYYLTPKVFEEVARIKNVKPNEFTEPVTISTFATAGHVYNGQATSATLQVYIYKAGTNTLYTDGTIYPWNPTASSAPKPSSSTAASKLYIFSEAPTSYMAYFKNFEI</sequence>
<proteinExistence type="predicted"/>
<organism evidence="1 2">
    <name type="scientific">Pedobacter yulinensis</name>
    <dbReference type="NCBI Taxonomy" id="2126353"/>
    <lineage>
        <taxon>Bacteria</taxon>
        <taxon>Pseudomonadati</taxon>
        <taxon>Bacteroidota</taxon>
        <taxon>Sphingobacteriia</taxon>
        <taxon>Sphingobacteriales</taxon>
        <taxon>Sphingobacteriaceae</taxon>
        <taxon>Pedobacter</taxon>
    </lineage>
</organism>
<dbReference type="AlphaFoldDB" id="A0A2T3HMK3"/>
<evidence type="ECO:0000313" key="1">
    <source>
        <dbReference type="EMBL" id="PST83664.1"/>
    </source>
</evidence>
<evidence type="ECO:0000313" key="2">
    <source>
        <dbReference type="Proteomes" id="UP000240912"/>
    </source>
</evidence>
<reference evidence="1 2" key="1">
    <citation type="submission" date="2018-03" db="EMBL/GenBank/DDBJ databases">
        <authorList>
            <person name="Keele B.F."/>
        </authorList>
    </citation>
    <scope>NUCLEOTIDE SEQUENCE [LARGE SCALE GENOMIC DNA]</scope>
    <source>
        <strain evidence="1 2">YL28-9</strain>
    </source>
</reference>
<dbReference type="RefSeq" id="WP_107215927.1">
    <property type="nucleotide sequence ID" value="NZ_KZ686269.1"/>
</dbReference>
<comment type="caution">
    <text evidence="1">The sequence shown here is derived from an EMBL/GenBank/DDBJ whole genome shotgun (WGS) entry which is preliminary data.</text>
</comment>
<dbReference type="PROSITE" id="PS51257">
    <property type="entry name" value="PROKAR_LIPOPROTEIN"/>
    <property type="match status" value="1"/>
</dbReference>
<dbReference type="EMBL" id="PYLS01000005">
    <property type="protein sequence ID" value="PST83664.1"/>
    <property type="molecule type" value="Genomic_DNA"/>
</dbReference>
<protein>
    <submittedName>
        <fullName evidence="1">Uncharacterized protein</fullName>
    </submittedName>
</protein>